<reference evidence="3" key="1">
    <citation type="journal article" date="2014" name="Environ. Microbiol.">
        <title>Comparative genomics of the marine bacterial genus Glaciecola reveals the high degree of genomic diversity and genomic characteristic for cold adaptation.</title>
        <authorList>
            <person name="Qin Q.L."/>
            <person name="Xie B.B."/>
            <person name="Yu Y."/>
            <person name="Shu Y.L."/>
            <person name="Rong J.C."/>
            <person name="Zhang Y.J."/>
            <person name="Zhao D.L."/>
            <person name="Chen X.L."/>
            <person name="Zhang X.Y."/>
            <person name="Chen B."/>
            <person name="Zhou B.C."/>
            <person name="Zhang Y.Z."/>
        </authorList>
    </citation>
    <scope>NUCLEOTIDE SEQUENCE [LARGE SCALE GENOMIC DNA]</scope>
    <source>
        <strain evidence="3">LMG 21857</strain>
    </source>
</reference>
<keyword evidence="3" id="KW-1185">Reference proteome</keyword>
<feature type="compositionally biased region" description="Polar residues" evidence="1">
    <location>
        <begin position="1"/>
        <end position="27"/>
    </location>
</feature>
<sequence length="130" mass="14258">MDNTINDKSPNASPLSRSETTTDTVTISDAGLSAERKLQQMAHKYDPTNMSYSELTRMSSELQLNGLITSQEGLAMRAPPSRDFDPDEKYDTVALARKSVAFDQSLSAAQSKDATLRTSVLDILETLQGR</sequence>
<dbReference type="EMBL" id="BAER01000112">
    <property type="protein sequence ID" value="GAC34512.1"/>
    <property type="molecule type" value="Genomic_DNA"/>
</dbReference>
<name>K6ZW86_9ALTE</name>
<proteinExistence type="predicted"/>
<accession>K6ZW86</accession>
<comment type="caution">
    <text evidence="2">The sequence shown here is derived from an EMBL/GenBank/DDBJ whole genome shotgun (WGS) entry which is preliminary data.</text>
</comment>
<protein>
    <submittedName>
        <fullName evidence="2">Uncharacterized protein</fullName>
    </submittedName>
</protein>
<dbReference type="AlphaFoldDB" id="K6ZW86"/>
<evidence type="ECO:0000313" key="2">
    <source>
        <dbReference type="EMBL" id="GAC34512.1"/>
    </source>
</evidence>
<organism evidence="2 3">
    <name type="scientific">Paraglaciecola polaris LMG 21857</name>
    <dbReference type="NCBI Taxonomy" id="1129793"/>
    <lineage>
        <taxon>Bacteria</taxon>
        <taxon>Pseudomonadati</taxon>
        <taxon>Pseudomonadota</taxon>
        <taxon>Gammaproteobacteria</taxon>
        <taxon>Alteromonadales</taxon>
        <taxon>Alteromonadaceae</taxon>
        <taxon>Paraglaciecola</taxon>
    </lineage>
</organism>
<feature type="region of interest" description="Disordered" evidence="1">
    <location>
        <begin position="1"/>
        <end position="32"/>
    </location>
</feature>
<dbReference type="Proteomes" id="UP000006322">
    <property type="component" value="Unassembled WGS sequence"/>
</dbReference>
<gene>
    <name evidence="2" type="ORF">GPLA_3624</name>
</gene>
<evidence type="ECO:0000313" key="3">
    <source>
        <dbReference type="Proteomes" id="UP000006322"/>
    </source>
</evidence>
<evidence type="ECO:0000256" key="1">
    <source>
        <dbReference type="SAM" id="MobiDB-lite"/>
    </source>
</evidence>